<dbReference type="EMBL" id="BAWF01000056">
    <property type="protein sequence ID" value="GAF48595.1"/>
    <property type="molecule type" value="Genomic_DNA"/>
</dbReference>
<keyword evidence="4" id="KW-0479">Metal-binding</keyword>
<evidence type="ECO:0000259" key="8">
    <source>
        <dbReference type="Pfam" id="PF00199"/>
    </source>
</evidence>
<keyword evidence="3" id="KW-0349">Heme</keyword>
<proteinExistence type="inferred from homology"/>
<dbReference type="AlphaFoldDB" id="X0RC53"/>
<sequence length="101" mass="11390">MTNTEFTPTTTDAGIPVESDEHSLTIGPDGPILLHDRDLIEQIAQFNRERVPERQPHAKRSGAFGRFEVTDTEPVLQRAFEYRRNIDKDLGDEVEKGVRGG</sequence>
<comment type="similarity">
    <text evidence="1">Belongs to the catalase family.</text>
</comment>
<dbReference type="PROSITE" id="PS51402">
    <property type="entry name" value="CATALASE_3"/>
    <property type="match status" value="1"/>
</dbReference>
<dbReference type="GO" id="GO:0020037">
    <property type="term" value="F:heme binding"/>
    <property type="evidence" value="ECO:0007669"/>
    <property type="project" value="InterPro"/>
</dbReference>
<evidence type="ECO:0000256" key="3">
    <source>
        <dbReference type="ARBA" id="ARBA00022617"/>
    </source>
</evidence>
<dbReference type="GO" id="GO:0042744">
    <property type="term" value="P:hydrogen peroxide catabolic process"/>
    <property type="evidence" value="ECO:0007669"/>
    <property type="project" value="TreeGrafter"/>
</dbReference>
<keyword evidence="10" id="KW-1185">Reference proteome</keyword>
<evidence type="ECO:0000313" key="10">
    <source>
        <dbReference type="Proteomes" id="UP000019491"/>
    </source>
</evidence>
<comment type="caution">
    <text evidence="9">The sequence shown here is derived from an EMBL/GenBank/DDBJ whole genome shotgun (WGS) entry which is preliminary data.</text>
</comment>
<accession>X0RC53</accession>
<reference evidence="9 10" key="1">
    <citation type="submission" date="2014-02" db="EMBL/GenBank/DDBJ databases">
        <title>Whole genome shotgun sequence of Rhodococcus wratislaviensis NBRC 100605.</title>
        <authorList>
            <person name="Hosoyama A."/>
            <person name="Tsuchikane K."/>
            <person name="Yoshida I."/>
            <person name="Ohji S."/>
            <person name="Ichikawa N."/>
            <person name="Yamazoe A."/>
            <person name="Fujita N."/>
        </authorList>
    </citation>
    <scope>NUCLEOTIDE SEQUENCE [LARGE SCALE GENOMIC DNA]</scope>
    <source>
        <strain evidence="9 10">NBRC 100605</strain>
    </source>
</reference>
<dbReference type="GO" id="GO:0046872">
    <property type="term" value="F:metal ion binding"/>
    <property type="evidence" value="ECO:0007669"/>
    <property type="project" value="UniProtKB-KW"/>
</dbReference>
<evidence type="ECO:0000256" key="1">
    <source>
        <dbReference type="ARBA" id="ARBA00005329"/>
    </source>
</evidence>
<dbReference type="InterPro" id="IPR011614">
    <property type="entry name" value="Catalase_core"/>
</dbReference>
<evidence type="ECO:0000256" key="4">
    <source>
        <dbReference type="ARBA" id="ARBA00022723"/>
    </source>
</evidence>
<feature type="domain" description="Catalase core" evidence="8">
    <location>
        <begin position="10"/>
        <end position="72"/>
    </location>
</feature>
<keyword evidence="5" id="KW-0560">Oxidoreductase</keyword>
<dbReference type="SUPFAM" id="SSF56634">
    <property type="entry name" value="Heme-dependent catalase-like"/>
    <property type="match status" value="1"/>
</dbReference>
<keyword evidence="6" id="KW-0408">Iron</keyword>
<dbReference type="PANTHER" id="PTHR11465:SF9">
    <property type="entry name" value="CATALASE"/>
    <property type="match status" value="1"/>
</dbReference>
<feature type="region of interest" description="Disordered" evidence="7">
    <location>
        <begin position="1"/>
        <end position="22"/>
    </location>
</feature>
<dbReference type="PANTHER" id="PTHR11465">
    <property type="entry name" value="CATALASE"/>
    <property type="match status" value="1"/>
</dbReference>
<evidence type="ECO:0000256" key="2">
    <source>
        <dbReference type="ARBA" id="ARBA00022559"/>
    </source>
</evidence>
<organism evidence="9 10">
    <name type="scientific">Rhodococcus wratislaviensis NBRC 100605</name>
    <dbReference type="NCBI Taxonomy" id="1219028"/>
    <lineage>
        <taxon>Bacteria</taxon>
        <taxon>Bacillati</taxon>
        <taxon>Actinomycetota</taxon>
        <taxon>Actinomycetes</taxon>
        <taxon>Mycobacteriales</taxon>
        <taxon>Nocardiaceae</taxon>
        <taxon>Rhodococcus</taxon>
    </lineage>
</organism>
<evidence type="ECO:0000313" key="9">
    <source>
        <dbReference type="EMBL" id="GAF48595.1"/>
    </source>
</evidence>
<protein>
    <recommendedName>
        <fullName evidence="8">Catalase core domain-containing protein</fullName>
    </recommendedName>
</protein>
<feature type="compositionally biased region" description="Polar residues" evidence="7">
    <location>
        <begin position="1"/>
        <end position="12"/>
    </location>
</feature>
<dbReference type="Proteomes" id="UP000019491">
    <property type="component" value="Unassembled WGS sequence"/>
</dbReference>
<dbReference type="InterPro" id="IPR018028">
    <property type="entry name" value="Catalase"/>
</dbReference>
<dbReference type="GO" id="GO:0004096">
    <property type="term" value="F:catalase activity"/>
    <property type="evidence" value="ECO:0007669"/>
    <property type="project" value="InterPro"/>
</dbReference>
<dbReference type="Gene3D" id="2.40.180.10">
    <property type="entry name" value="Catalase core domain"/>
    <property type="match status" value="1"/>
</dbReference>
<name>X0RC53_RHOWR</name>
<evidence type="ECO:0000256" key="6">
    <source>
        <dbReference type="ARBA" id="ARBA00023004"/>
    </source>
</evidence>
<dbReference type="InterPro" id="IPR020835">
    <property type="entry name" value="Catalase_sf"/>
</dbReference>
<gene>
    <name evidence="9" type="ORF">RW1_056_00230</name>
</gene>
<evidence type="ECO:0000256" key="5">
    <source>
        <dbReference type="ARBA" id="ARBA00023002"/>
    </source>
</evidence>
<keyword evidence="2" id="KW-0575">Peroxidase</keyword>
<dbReference type="GO" id="GO:0042542">
    <property type="term" value="P:response to hydrogen peroxide"/>
    <property type="evidence" value="ECO:0007669"/>
    <property type="project" value="TreeGrafter"/>
</dbReference>
<dbReference type="GO" id="GO:0005737">
    <property type="term" value="C:cytoplasm"/>
    <property type="evidence" value="ECO:0007669"/>
    <property type="project" value="TreeGrafter"/>
</dbReference>
<evidence type="ECO:0000256" key="7">
    <source>
        <dbReference type="SAM" id="MobiDB-lite"/>
    </source>
</evidence>
<dbReference type="Pfam" id="PF00199">
    <property type="entry name" value="Catalase"/>
    <property type="match status" value="1"/>
</dbReference>